<dbReference type="InterPro" id="IPR017896">
    <property type="entry name" value="4Fe4S_Fe-S-bd"/>
</dbReference>
<name>A0ABT5X642_9EURY</name>
<evidence type="ECO:0000256" key="1">
    <source>
        <dbReference type="SAM" id="Phobius"/>
    </source>
</evidence>
<proteinExistence type="predicted"/>
<accession>A0ABT5X642</accession>
<keyword evidence="1" id="KW-1133">Transmembrane helix</keyword>
<feature type="transmembrane region" description="Helical" evidence="1">
    <location>
        <begin position="48"/>
        <end position="74"/>
    </location>
</feature>
<evidence type="ECO:0000313" key="3">
    <source>
        <dbReference type="EMBL" id="MDF0590166.1"/>
    </source>
</evidence>
<keyword evidence="1" id="KW-0472">Membrane</keyword>
<comment type="caution">
    <text evidence="3">The sequence shown here is derived from an EMBL/GenBank/DDBJ whole genome shotgun (WGS) entry which is preliminary data.</text>
</comment>
<dbReference type="Proteomes" id="UP001220010">
    <property type="component" value="Unassembled WGS sequence"/>
</dbReference>
<gene>
    <name evidence="3" type="ORF">P0O15_03105</name>
</gene>
<evidence type="ECO:0000259" key="2">
    <source>
        <dbReference type="Pfam" id="PF12801"/>
    </source>
</evidence>
<evidence type="ECO:0000313" key="4">
    <source>
        <dbReference type="Proteomes" id="UP001220010"/>
    </source>
</evidence>
<organism evidence="3 4">
    <name type="scientific">Candidatus Methanocrinis natronophilus</name>
    <dbReference type="NCBI Taxonomy" id="3033396"/>
    <lineage>
        <taxon>Archaea</taxon>
        <taxon>Methanobacteriati</taxon>
        <taxon>Methanobacteriota</taxon>
        <taxon>Stenosarchaea group</taxon>
        <taxon>Methanomicrobia</taxon>
        <taxon>Methanotrichales</taxon>
        <taxon>Methanotrichaceae</taxon>
        <taxon>Methanocrinis</taxon>
    </lineage>
</organism>
<keyword evidence="4" id="KW-1185">Reference proteome</keyword>
<reference evidence="3 4" key="1">
    <citation type="submission" date="2023-03" db="EMBL/GenBank/DDBJ databases">
        <title>WGS of Methanotrichaceae archaeon Mx.</title>
        <authorList>
            <person name="Sorokin D.Y."/>
            <person name="Merkel A.Y."/>
        </authorList>
    </citation>
    <scope>NUCLEOTIDE SEQUENCE [LARGE SCALE GENOMIC DNA]</scope>
    <source>
        <strain evidence="3 4">Mx</strain>
    </source>
</reference>
<protein>
    <submittedName>
        <fullName evidence="3">4Fe-4S binding protein</fullName>
    </submittedName>
</protein>
<dbReference type="RefSeq" id="WP_316965921.1">
    <property type="nucleotide sequence ID" value="NZ_JARFPK010000008.1"/>
</dbReference>
<sequence>MKRIIKDRQRLRKALIIFSFVLLPVTFVYISCPIITRGASEGIVTGGLMVFVLIFFGSLFLGRLWCVWLCPAGGLQEIYFQINDKRTNDRRLNRLKYVIFLLLFVPLILAVHSSGGFTEIDPFYYTDHGISIAKEGAYTISNLPPLTFCCLIRSPQTGKAQARRGGGICLRLICRYPLLPDRPSIFRDGKRISGGFPIARPGVLIWLHPNLPYS</sequence>
<dbReference type="Pfam" id="PF12801">
    <property type="entry name" value="Fer4_5"/>
    <property type="match status" value="1"/>
</dbReference>
<feature type="transmembrane region" description="Helical" evidence="1">
    <location>
        <begin position="14"/>
        <end position="36"/>
    </location>
</feature>
<feature type="domain" description="4Fe-4S ferredoxin-type" evidence="2">
    <location>
        <begin position="46"/>
        <end position="85"/>
    </location>
</feature>
<keyword evidence="1" id="KW-0812">Transmembrane</keyword>
<dbReference type="EMBL" id="JARFPK010000008">
    <property type="protein sequence ID" value="MDF0590166.1"/>
    <property type="molecule type" value="Genomic_DNA"/>
</dbReference>
<feature type="transmembrane region" description="Helical" evidence="1">
    <location>
        <begin position="95"/>
        <end position="113"/>
    </location>
</feature>